<feature type="region of interest" description="Disordered" evidence="1">
    <location>
        <begin position="122"/>
        <end position="157"/>
    </location>
</feature>
<dbReference type="RefSeq" id="WP_076487886.1">
    <property type="nucleotide sequence ID" value="NZ_FTMS01000003.1"/>
</dbReference>
<dbReference type="OrthoDB" id="371174at2"/>
<accession>A0A1N6PS62</accession>
<gene>
    <name evidence="2" type="ORF">SAMN05920897_103109</name>
</gene>
<dbReference type="Proteomes" id="UP000186400">
    <property type="component" value="Unassembled WGS sequence"/>
</dbReference>
<feature type="compositionally biased region" description="Low complexity" evidence="1">
    <location>
        <begin position="132"/>
        <end position="142"/>
    </location>
</feature>
<evidence type="ECO:0000313" key="3">
    <source>
        <dbReference type="Proteomes" id="UP000186400"/>
    </source>
</evidence>
<dbReference type="STRING" id="159291.SAMN05920897_103109"/>
<reference evidence="2 3" key="1">
    <citation type="submission" date="2017-01" db="EMBL/GenBank/DDBJ databases">
        <authorList>
            <person name="Mah S.A."/>
            <person name="Swanson W.J."/>
            <person name="Moy G.W."/>
            <person name="Vacquier V.D."/>
        </authorList>
    </citation>
    <scope>NUCLEOTIDE SEQUENCE [LARGE SCALE GENOMIC DNA]</scope>
    <source>
        <strain evidence="2 3">ASpG1</strain>
    </source>
</reference>
<proteinExistence type="predicted"/>
<sequence length="157" mass="18203">MPAKIHYQDNLFFLHSIIRTVESGLRLDIDPEYFRDKILEDIFFVHAVLQRKHRVLQEQEQLINRTTYLRALRRTALAYKAFLSLILEGETAFQDAFAPYLERLATIKEEEEALLREVEAHLDKVEPEEDSSSSIVSSEEFSFLLASDPDDTEQGAT</sequence>
<evidence type="ECO:0000313" key="2">
    <source>
        <dbReference type="EMBL" id="SIQ07082.1"/>
    </source>
</evidence>
<feature type="compositionally biased region" description="Acidic residues" evidence="1">
    <location>
        <begin position="148"/>
        <end position="157"/>
    </location>
</feature>
<dbReference type="AlphaFoldDB" id="A0A1N6PS62"/>
<evidence type="ECO:0000256" key="1">
    <source>
        <dbReference type="SAM" id="MobiDB-lite"/>
    </source>
</evidence>
<name>A0A1N6PS62_9SPIO</name>
<protein>
    <submittedName>
        <fullName evidence="2">Uncharacterized protein</fullName>
    </submittedName>
</protein>
<dbReference type="EMBL" id="FTMS01000003">
    <property type="protein sequence ID" value="SIQ07082.1"/>
    <property type="molecule type" value="Genomic_DNA"/>
</dbReference>
<organism evidence="2 3">
    <name type="scientific">Alkalispirochaeta americana</name>
    <dbReference type="NCBI Taxonomy" id="159291"/>
    <lineage>
        <taxon>Bacteria</taxon>
        <taxon>Pseudomonadati</taxon>
        <taxon>Spirochaetota</taxon>
        <taxon>Spirochaetia</taxon>
        <taxon>Spirochaetales</taxon>
        <taxon>Spirochaetaceae</taxon>
        <taxon>Alkalispirochaeta</taxon>
    </lineage>
</organism>
<keyword evidence="3" id="KW-1185">Reference proteome</keyword>